<dbReference type="GO" id="GO:0006355">
    <property type="term" value="P:regulation of DNA-templated transcription"/>
    <property type="evidence" value="ECO:0007669"/>
    <property type="project" value="InterPro"/>
</dbReference>
<dbReference type="SUPFAM" id="SSF46894">
    <property type="entry name" value="C-terminal effector domain of the bipartite response regulators"/>
    <property type="match status" value="1"/>
</dbReference>
<reference evidence="1 2" key="1">
    <citation type="submission" date="2015-03" db="EMBL/GenBank/DDBJ databases">
        <title>Genome Sequence of Kiloniella spongiae MEBiC09566, isolated from a marine sponge.</title>
        <authorList>
            <person name="Shao Z."/>
            <person name="Wang L."/>
            <person name="Li X."/>
        </authorList>
    </citation>
    <scope>NUCLEOTIDE SEQUENCE [LARGE SCALE GENOMIC DNA]</scope>
    <source>
        <strain evidence="1 2">MEBiC09566</strain>
    </source>
</reference>
<protein>
    <recommendedName>
        <fullName evidence="3">HTH luxR-type domain-containing protein</fullName>
    </recommendedName>
</protein>
<dbReference type="Gene3D" id="1.10.10.10">
    <property type="entry name" value="Winged helix-like DNA-binding domain superfamily/Winged helix DNA-binding domain"/>
    <property type="match status" value="1"/>
</dbReference>
<dbReference type="InterPro" id="IPR016032">
    <property type="entry name" value="Sig_transdc_resp-reg_C-effctor"/>
</dbReference>
<gene>
    <name evidence="1" type="ORF">WH96_19805</name>
</gene>
<dbReference type="GO" id="GO:0003677">
    <property type="term" value="F:DNA binding"/>
    <property type="evidence" value="ECO:0007669"/>
    <property type="project" value="InterPro"/>
</dbReference>
<evidence type="ECO:0000313" key="2">
    <source>
        <dbReference type="Proteomes" id="UP000035444"/>
    </source>
</evidence>
<evidence type="ECO:0008006" key="3">
    <source>
        <dbReference type="Google" id="ProtNLM"/>
    </source>
</evidence>
<sequence>MITREEARNCNSLSDFELLAKQDNLYFYWQKLTTEYVFVHDCMPDGFLDAYYGHDLDLVCPGAWAFRKRIWPKFTYLQAKNNDEFCFYDPDNLSEKHWNSFGIKDCLVILSGSPDLNSVACFAYGHEIIDPTNVCLPYIEMTMKLDSWLYDSQSLKPYKREFSGLSPKEKEAIKIQINKPGLTIAEQAKYLNISVPTLRARRERIAKKYGVSSFSGAILLAERSREFCYRSSKIKIV</sequence>
<organism evidence="1 2">
    <name type="scientific">Kiloniella spongiae</name>
    <dbReference type="NCBI Taxonomy" id="1489064"/>
    <lineage>
        <taxon>Bacteria</taxon>
        <taxon>Pseudomonadati</taxon>
        <taxon>Pseudomonadota</taxon>
        <taxon>Alphaproteobacteria</taxon>
        <taxon>Rhodospirillales</taxon>
        <taxon>Kiloniellaceae</taxon>
        <taxon>Kiloniella</taxon>
    </lineage>
</organism>
<dbReference type="AlphaFoldDB" id="A0A0H2MA38"/>
<dbReference type="Proteomes" id="UP000035444">
    <property type="component" value="Unassembled WGS sequence"/>
</dbReference>
<proteinExistence type="predicted"/>
<dbReference type="InterPro" id="IPR036388">
    <property type="entry name" value="WH-like_DNA-bd_sf"/>
</dbReference>
<keyword evidence="2" id="KW-1185">Reference proteome</keyword>
<dbReference type="OrthoDB" id="8477830at2"/>
<dbReference type="RefSeq" id="WP_047765980.1">
    <property type="nucleotide sequence ID" value="NZ_LAQL01000021.1"/>
</dbReference>
<evidence type="ECO:0000313" key="1">
    <source>
        <dbReference type="EMBL" id="KLN59021.1"/>
    </source>
</evidence>
<dbReference type="STRING" id="1489064.WH96_19805"/>
<name>A0A0H2MA38_9PROT</name>
<comment type="caution">
    <text evidence="1">The sequence shown here is derived from an EMBL/GenBank/DDBJ whole genome shotgun (WGS) entry which is preliminary data.</text>
</comment>
<accession>A0A0H2MA38</accession>
<dbReference type="EMBL" id="LAQL01000021">
    <property type="protein sequence ID" value="KLN59021.1"/>
    <property type="molecule type" value="Genomic_DNA"/>
</dbReference>